<dbReference type="InterPro" id="IPR011991">
    <property type="entry name" value="ArsR-like_HTH"/>
</dbReference>
<protein>
    <submittedName>
        <fullName evidence="3">Transcriptional regulator</fullName>
    </submittedName>
</protein>
<dbReference type="InterPro" id="IPR001845">
    <property type="entry name" value="HTH_ArsR_DNA-bd_dom"/>
</dbReference>
<feature type="region of interest" description="Disordered" evidence="1">
    <location>
        <begin position="1"/>
        <end position="28"/>
    </location>
</feature>
<organism evidence="3 4">
    <name type="scientific">Cellulomonas pakistanensis</name>
    <dbReference type="NCBI Taxonomy" id="992287"/>
    <lineage>
        <taxon>Bacteria</taxon>
        <taxon>Bacillati</taxon>
        <taxon>Actinomycetota</taxon>
        <taxon>Actinomycetes</taxon>
        <taxon>Micrococcales</taxon>
        <taxon>Cellulomonadaceae</taxon>
        <taxon>Cellulomonas</taxon>
    </lineage>
</organism>
<dbReference type="SUPFAM" id="SSF46785">
    <property type="entry name" value="Winged helix' DNA-binding domain"/>
    <property type="match status" value="1"/>
</dbReference>
<dbReference type="InterPro" id="IPR036390">
    <property type="entry name" value="WH_DNA-bd_sf"/>
</dbReference>
<dbReference type="SMART" id="SM00418">
    <property type="entry name" value="HTH_ARSR"/>
    <property type="match status" value="1"/>
</dbReference>
<comment type="caution">
    <text evidence="3">The sequence shown here is derived from an EMBL/GenBank/DDBJ whole genome shotgun (WGS) entry which is preliminary data.</text>
</comment>
<reference evidence="3" key="1">
    <citation type="submission" date="2021-01" db="EMBL/GenBank/DDBJ databases">
        <title>Whole genome shotgun sequence of Cellulomonas pakistanensis NBRC 110800.</title>
        <authorList>
            <person name="Komaki H."/>
            <person name="Tamura T."/>
        </authorList>
    </citation>
    <scope>NUCLEOTIDE SEQUENCE</scope>
    <source>
        <strain evidence="3">NBRC 110800</strain>
    </source>
</reference>
<proteinExistence type="predicted"/>
<dbReference type="Pfam" id="PF12840">
    <property type="entry name" value="HTH_20"/>
    <property type="match status" value="1"/>
</dbReference>
<feature type="domain" description="HTH arsR-type" evidence="2">
    <location>
        <begin position="32"/>
        <end position="111"/>
    </location>
</feature>
<evidence type="ECO:0000313" key="4">
    <source>
        <dbReference type="Proteomes" id="UP000642125"/>
    </source>
</evidence>
<dbReference type="GO" id="GO:0003700">
    <property type="term" value="F:DNA-binding transcription factor activity"/>
    <property type="evidence" value="ECO:0007669"/>
    <property type="project" value="InterPro"/>
</dbReference>
<dbReference type="RefSeq" id="WP_203670023.1">
    <property type="nucleotide sequence ID" value="NZ_BONO01000032.1"/>
</dbReference>
<name>A0A919U8I2_9CELL</name>
<dbReference type="Gene3D" id="1.10.10.10">
    <property type="entry name" value="Winged helix-like DNA-binding domain superfamily/Winged helix DNA-binding domain"/>
    <property type="match status" value="1"/>
</dbReference>
<keyword evidence="4" id="KW-1185">Reference proteome</keyword>
<dbReference type="InterPro" id="IPR036388">
    <property type="entry name" value="WH-like_DNA-bd_sf"/>
</dbReference>
<sequence length="225" mass="24713">MTTTEHAADDASGTDAPRGVTSGPSLRVSDPTRVRALAHPVRMDLLQFLDDVGEATATECAEHLGQTVANCSFHLRTLAKAGYIEPAEPRGRERPWRVVARERNITPDPLDPASRRAVLELGEISVRREAERYIDHLRHVDHDGVVDPGLIPLTQLTTSAFWATPEETAELIEGLHALMKRFDGRTADPARRPGGARMMRLFTAINPDMAFEPTAEAAPAPQQED</sequence>
<dbReference type="Proteomes" id="UP000642125">
    <property type="component" value="Unassembled WGS sequence"/>
</dbReference>
<evidence type="ECO:0000259" key="2">
    <source>
        <dbReference type="SMART" id="SM00418"/>
    </source>
</evidence>
<dbReference type="EMBL" id="BONO01000032">
    <property type="protein sequence ID" value="GIG37947.1"/>
    <property type="molecule type" value="Genomic_DNA"/>
</dbReference>
<dbReference type="AlphaFoldDB" id="A0A919U8I2"/>
<evidence type="ECO:0000256" key="1">
    <source>
        <dbReference type="SAM" id="MobiDB-lite"/>
    </source>
</evidence>
<dbReference type="CDD" id="cd00090">
    <property type="entry name" value="HTH_ARSR"/>
    <property type="match status" value="1"/>
</dbReference>
<evidence type="ECO:0000313" key="3">
    <source>
        <dbReference type="EMBL" id="GIG37947.1"/>
    </source>
</evidence>
<gene>
    <name evidence="3" type="ORF">Cpa01nite_33280</name>
</gene>
<accession>A0A919U8I2</accession>